<reference evidence="2" key="1">
    <citation type="journal article" date="2016" name="Sci. Rep.">
        <title>Molecular characterization of firefly nuptial gifts: a multi-omics approach sheds light on postcopulatory sexual selection.</title>
        <authorList>
            <person name="Al-Wathiqui N."/>
            <person name="Fallon T.R."/>
            <person name="South A."/>
            <person name="Weng J.K."/>
            <person name="Lewis S.M."/>
        </authorList>
    </citation>
    <scope>NUCLEOTIDE SEQUENCE</scope>
</reference>
<protein>
    <submittedName>
        <fullName evidence="2">Uncharacterized protein</fullName>
    </submittedName>
</protein>
<proteinExistence type="predicted"/>
<feature type="compositionally biased region" description="Polar residues" evidence="1">
    <location>
        <begin position="19"/>
        <end position="33"/>
    </location>
</feature>
<dbReference type="AlphaFoldDB" id="A0A1Y1K2K1"/>
<feature type="region of interest" description="Disordered" evidence="1">
    <location>
        <begin position="1"/>
        <end position="56"/>
    </location>
</feature>
<evidence type="ECO:0000256" key="1">
    <source>
        <dbReference type="SAM" id="MobiDB-lite"/>
    </source>
</evidence>
<sequence length="129" mass="14706">MTIPSLPRETGPLYRRKTSSQQLKKNNRHNNSGMGEGQEAKKKRTPRKTNSNSCIDSIRRVVKPNMENNDTRGKTLMVEGIIRDTASTRKKALLMRKAPPDKGQDYQQRLSGPNEKVKRCENVRIQSVT</sequence>
<evidence type="ECO:0000313" key="2">
    <source>
        <dbReference type="EMBL" id="JAV55694.1"/>
    </source>
</evidence>
<accession>A0A1Y1K2K1</accession>
<organism evidence="2">
    <name type="scientific">Photinus pyralis</name>
    <name type="common">Common eastern firefly</name>
    <name type="synonym">Lampyris pyralis</name>
    <dbReference type="NCBI Taxonomy" id="7054"/>
    <lineage>
        <taxon>Eukaryota</taxon>
        <taxon>Metazoa</taxon>
        <taxon>Ecdysozoa</taxon>
        <taxon>Arthropoda</taxon>
        <taxon>Hexapoda</taxon>
        <taxon>Insecta</taxon>
        <taxon>Pterygota</taxon>
        <taxon>Neoptera</taxon>
        <taxon>Endopterygota</taxon>
        <taxon>Coleoptera</taxon>
        <taxon>Polyphaga</taxon>
        <taxon>Elateriformia</taxon>
        <taxon>Elateroidea</taxon>
        <taxon>Lampyridae</taxon>
        <taxon>Lampyrinae</taxon>
        <taxon>Photinus</taxon>
    </lineage>
</organism>
<name>A0A1Y1K2K1_PHOPY</name>
<dbReference type="EMBL" id="GEZM01094419">
    <property type="protein sequence ID" value="JAV55694.1"/>
    <property type="molecule type" value="Transcribed_RNA"/>
</dbReference>